<accession>A0ABU3HL01</accession>
<protein>
    <submittedName>
        <fullName evidence="1">Uncharacterized protein</fullName>
    </submittedName>
</protein>
<evidence type="ECO:0000313" key="1">
    <source>
        <dbReference type="EMBL" id="MDT3675173.1"/>
    </source>
</evidence>
<sequence length="40" mass="5031">MQWHQDIQTHLKNNNYQLVLQFYEQLIENNSPVIEDYFYL</sequence>
<comment type="caution">
    <text evidence="1">The sequence shown here is derived from an EMBL/GenBank/DDBJ whole genome shotgun (WGS) entry which is preliminary data.</text>
</comment>
<evidence type="ECO:0000313" key="2">
    <source>
        <dbReference type="Proteomes" id="UP001180650"/>
    </source>
</evidence>
<dbReference type="RefSeq" id="WP_312673862.1">
    <property type="nucleotide sequence ID" value="NZ_JAVSJA010000001.1"/>
</dbReference>
<dbReference type="EMBL" id="JAVSJA010000001">
    <property type="protein sequence ID" value="MDT3675173.1"/>
    <property type="molecule type" value="Genomic_DNA"/>
</dbReference>
<gene>
    <name evidence="1" type="ORF">RAM70_11840</name>
</gene>
<organism evidence="1 2">
    <name type="scientific">Microcystis wesenbergii NRERC-220</name>
    <dbReference type="NCBI Taxonomy" id="3068991"/>
    <lineage>
        <taxon>Bacteria</taxon>
        <taxon>Bacillati</taxon>
        <taxon>Cyanobacteriota</taxon>
        <taxon>Cyanophyceae</taxon>
        <taxon>Oscillatoriophycideae</taxon>
        <taxon>Chroococcales</taxon>
        <taxon>Microcystaceae</taxon>
        <taxon>Microcystis</taxon>
    </lineage>
</organism>
<proteinExistence type="predicted"/>
<keyword evidence="2" id="KW-1185">Reference proteome</keyword>
<name>A0ABU3HL01_9CHRO</name>
<reference evidence="1" key="1">
    <citation type="submission" date="2023-08" db="EMBL/GenBank/DDBJ databases">
        <authorList>
            <person name="Park H.-K."/>
            <person name="Kim I.-S."/>
        </authorList>
    </citation>
    <scope>NUCLEOTIDE SEQUENCE</scope>
    <source>
        <strain evidence="1">NRERC-220</strain>
    </source>
</reference>
<dbReference type="Proteomes" id="UP001180650">
    <property type="component" value="Unassembled WGS sequence"/>
</dbReference>